<keyword evidence="6 7" id="KW-0472">Membrane</keyword>
<proteinExistence type="inferred from homology"/>
<evidence type="ECO:0000256" key="7">
    <source>
        <dbReference type="SAM" id="Phobius"/>
    </source>
</evidence>
<feature type="transmembrane region" description="Helical" evidence="7">
    <location>
        <begin position="149"/>
        <end position="167"/>
    </location>
</feature>
<keyword evidence="10" id="KW-1185">Reference proteome</keyword>
<evidence type="ECO:0000256" key="5">
    <source>
        <dbReference type="ARBA" id="ARBA00022989"/>
    </source>
</evidence>
<keyword evidence="4 7" id="KW-0812">Transmembrane</keyword>
<evidence type="ECO:0000256" key="6">
    <source>
        <dbReference type="ARBA" id="ARBA00023136"/>
    </source>
</evidence>
<dbReference type="RefSeq" id="WP_022862335.1">
    <property type="nucleotide sequence ID" value="NZ_ATVG01000001.1"/>
</dbReference>
<evidence type="ECO:0000259" key="8">
    <source>
        <dbReference type="Pfam" id="PF01757"/>
    </source>
</evidence>
<feature type="transmembrane region" description="Helical" evidence="7">
    <location>
        <begin position="79"/>
        <end position="100"/>
    </location>
</feature>
<feature type="transmembrane region" description="Helical" evidence="7">
    <location>
        <begin position="50"/>
        <end position="67"/>
    </location>
</feature>
<organism evidence="9 10">
    <name type="scientific">Corynebacterium massiliense DSM 45435</name>
    <dbReference type="NCBI Taxonomy" id="1121364"/>
    <lineage>
        <taxon>Bacteria</taxon>
        <taxon>Bacillati</taxon>
        <taxon>Actinomycetota</taxon>
        <taxon>Actinomycetes</taxon>
        <taxon>Mycobacteriales</taxon>
        <taxon>Corynebacteriaceae</taxon>
        <taxon>Corynebacterium</taxon>
    </lineage>
</organism>
<name>A0ABY7UA87_9CORY</name>
<feature type="transmembrane region" description="Helical" evidence="7">
    <location>
        <begin position="340"/>
        <end position="360"/>
    </location>
</feature>
<feature type="transmembrane region" description="Helical" evidence="7">
    <location>
        <begin position="120"/>
        <end position="142"/>
    </location>
</feature>
<evidence type="ECO:0000313" key="10">
    <source>
        <dbReference type="Proteomes" id="UP001220064"/>
    </source>
</evidence>
<dbReference type="Proteomes" id="UP001220064">
    <property type="component" value="Chromosome"/>
</dbReference>
<reference evidence="9 10" key="1">
    <citation type="submission" date="2020-10" db="EMBL/GenBank/DDBJ databases">
        <title>Complete genome sequence of Corynebacterium massiliense DSM 45435, type strain of Corynebacterium massiliense.</title>
        <authorList>
            <person name="Busche T."/>
            <person name="Kalinowski J."/>
            <person name="Ruckert C."/>
        </authorList>
    </citation>
    <scope>NUCLEOTIDE SEQUENCE [LARGE SCALE GENOMIC DNA]</scope>
    <source>
        <strain evidence="9 10">DSM 45435</strain>
    </source>
</reference>
<evidence type="ECO:0000256" key="1">
    <source>
        <dbReference type="ARBA" id="ARBA00004651"/>
    </source>
</evidence>
<feature type="transmembrane region" description="Helical" evidence="7">
    <location>
        <begin position="272"/>
        <end position="290"/>
    </location>
</feature>
<comment type="similarity">
    <text evidence="2">Belongs to the acyltransferase 3 family.</text>
</comment>
<dbReference type="EMBL" id="CP063189">
    <property type="protein sequence ID" value="WCZ32864.1"/>
    <property type="molecule type" value="Genomic_DNA"/>
</dbReference>
<accession>A0ABY7UA87</accession>
<dbReference type="PANTHER" id="PTHR40074">
    <property type="entry name" value="O-ACETYLTRANSFERASE WECH"/>
    <property type="match status" value="1"/>
</dbReference>
<feature type="domain" description="Acyltransferase 3" evidence="8">
    <location>
        <begin position="10"/>
        <end position="349"/>
    </location>
</feature>
<protein>
    <submittedName>
        <fullName evidence="9">Glucans biosynthesis protein</fullName>
    </submittedName>
</protein>
<keyword evidence="5 7" id="KW-1133">Transmembrane helix</keyword>
<evidence type="ECO:0000256" key="4">
    <source>
        <dbReference type="ARBA" id="ARBA00022692"/>
    </source>
</evidence>
<gene>
    <name evidence="9" type="ORF">CMASS_07150</name>
</gene>
<keyword evidence="3" id="KW-1003">Cell membrane</keyword>
<evidence type="ECO:0000313" key="9">
    <source>
        <dbReference type="EMBL" id="WCZ32864.1"/>
    </source>
</evidence>
<sequence length="392" mass="43356">MQAQQKQRLAWPDVAKGVSILGVVILHISLAVPGAQETWLASLNNVIDPLRMPLFFLVSGFFSYKVFRYSLPQLFRRRLWYFIIPYIVWSAGELWTNSVLNHINFGDPIYSVRHVAVQLLLGHTMGWFLHALILFNVALWAVRKLPTPLALAASFTPVFFLPWADTYFFIGKALMYLPVFIGGAYLRRHIADFTAVGNRLIRWVAHPRQEALPGAGVAAFFVAGGLYALGYWVRSAWDARETVPEVPWYLPGPDTLNAEQIKLVVRLVEQLLMAPVGLLGAVALAAVPLVSPALQFVGRHTLPVYLSHPIALDLSFGMLLAHSSLEIYPGGPWPVHATSFWVAVCIAVCAAGSVLLWAAGRVPVLRWTLKPPALEGRRASREPLVGAGNVDS</sequence>
<dbReference type="InterPro" id="IPR002656">
    <property type="entry name" value="Acyl_transf_3_dom"/>
</dbReference>
<comment type="subcellular location">
    <subcellularLocation>
        <location evidence="1">Cell membrane</location>
        <topology evidence="1">Multi-pass membrane protein</topology>
    </subcellularLocation>
</comment>
<evidence type="ECO:0000256" key="3">
    <source>
        <dbReference type="ARBA" id="ARBA00022475"/>
    </source>
</evidence>
<feature type="transmembrane region" description="Helical" evidence="7">
    <location>
        <begin position="211"/>
        <end position="233"/>
    </location>
</feature>
<evidence type="ECO:0000256" key="2">
    <source>
        <dbReference type="ARBA" id="ARBA00007400"/>
    </source>
</evidence>
<dbReference type="Pfam" id="PF01757">
    <property type="entry name" value="Acyl_transf_3"/>
    <property type="match status" value="1"/>
</dbReference>
<feature type="transmembrane region" description="Helical" evidence="7">
    <location>
        <begin position="9"/>
        <end position="30"/>
    </location>
</feature>
<dbReference type="PANTHER" id="PTHR40074:SF2">
    <property type="entry name" value="O-ACETYLTRANSFERASE WECH"/>
    <property type="match status" value="1"/>
</dbReference>